<feature type="modified residue" description="4-aspartylphosphate" evidence="2">
    <location>
        <position position="61"/>
    </location>
</feature>
<proteinExistence type="predicted"/>
<evidence type="ECO:0000256" key="1">
    <source>
        <dbReference type="ARBA" id="ARBA00022553"/>
    </source>
</evidence>
<dbReference type="PANTHER" id="PTHR44591">
    <property type="entry name" value="STRESS RESPONSE REGULATOR PROTEIN 1"/>
    <property type="match status" value="1"/>
</dbReference>
<organism evidence="5 6">
    <name type="scientific">Skermanella cutis</name>
    <dbReference type="NCBI Taxonomy" id="2775420"/>
    <lineage>
        <taxon>Bacteria</taxon>
        <taxon>Pseudomonadati</taxon>
        <taxon>Pseudomonadota</taxon>
        <taxon>Alphaproteobacteria</taxon>
        <taxon>Rhodospirillales</taxon>
        <taxon>Azospirillaceae</taxon>
        <taxon>Skermanella</taxon>
    </lineage>
</organism>
<dbReference type="PROSITE" id="PS50110">
    <property type="entry name" value="RESPONSE_REGULATORY"/>
    <property type="match status" value="1"/>
</dbReference>
<dbReference type="SMART" id="SM00448">
    <property type="entry name" value="REC"/>
    <property type="match status" value="1"/>
</dbReference>
<dbReference type="EMBL" id="CP067420">
    <property type="protein sequence ID" value="QQP87718.1"/>
    <property type="molecule type" value="Genomic_DNA"/>
</dbReference>
<dbReference type="InterPro" id="IPR050595">
    <property type="entry name" value="Bact_response_regulator"/>
</dbReference>
<protein>
    <submittedName>
        <fullName evidence="5">Response regulator</fullName>
    </submittedName>
</protein>
<feature type="domain" description="Response regulatory" evidence="4">
    <location>
        <begin position="11"/>
        <end position="138"/>
    </location>
</feature>
<dbReference type="Gene3D" id="3.40.50.2300">
    <property type="match status" value="1"/>
</dbReference>
<dbReference type="InterPro" id="IPR001789">
    <property type="entry name" value="Sig_transdc_resp-reg_receiver"/>
</dbReference>
<keyword evidence="1 2" id="KW-0597">Phosphoprotein</keyword>
<evidence type="ECO:0000259" key="4">
    <source>
        <dbReference type="PROSITE" id="PS50110"/>
    </source>
</evidence>
<evidence type="ECO:0000256" key="2">
    <source>
        <dbReference type="PROSITE-ProRule" id="PRU00169"/>
    </source>
</evidence>
<dbReference type="Pfam" id="PF00072">
    <property type="entry name" value="Response_reg"/>
    <property type="match status" value="1"/>
</dbReference>
<reference evidence="5" key="1">
    <citation type="submission" date="2021-02" db="EMBL/GenBank/DDBJ databases">
        <title>Skermanella TT6 skin isolate.</title>
        <authorList>
            <person name="Lee K."/>
            <person name="Ganzorig M."/>
        </authorList>
    </citation>
    <scope>NUCLEOTIDE SEQUENCE</scope>
    <source>
        <strain evidence="5">TT6</strain>
    </source>
</reference>
<gene>
    <name evidence="5" type="ORF">IGS68_16665</name>
</gene>
<evidence type="ECO:0000313" key="6">
    <source>
        <dbReference type="Proteomes" id="UP000595197"/>
    </source>
</evidence>
<sequence length="163" mass="17331">MTAGLRLDEISLLVVEDDAFTRNLILSILRNLGVRTIAEANGAGVALEMLAATDVDIIISDIQMSPVNGIEFLRHLRAGTRPAGVVPPQAPPSQIPVIFLTAHAQAKLVELARAAGVSAFLTKPIRPALLRDRLLQISATLGRREPEPARGEPAQPASLDLPA</sequence>
<evidence type="ECO:0000313" key="5">
    <source>
        <dbReference type="EMBL" id="QQP87718.1"/>
    </source>
</evidence>
<dbReference type="SUPFAM" id="SSF52172">
    <property type="entry name" value="CheY-like"/>
    <property type="match status" value="1"/>
</dbReference>
<dbReference type="Proteomes" id="UP000595197">
    <property type="component" value="Chromosome"/>
</dbReference>
<evidence type="ECO:0000256" key="3">
    <source>
        <dbReference type="SAM" id="MobiDB-lite"/>
    </source>
</evidence>
<feature type="region of interest" description="Disordered" evidence="3">
    <location>
        <begin position="141"/>
        <end position="163"/>
    </location>
</feature>
<keyword evidence="6" id="KW-1185">Reference proteome</keyword>
<dbReference type="RefSeq" id="WP_201071392.1">
    <property type="nucleotide sequence ID" value="NZ_CP067420.1"/>
</dbReference>
<dbReference type="PANTHER" id="PTHR44591:SF3">
    <property type="entry name" value="RESPONSE REGULATORY DOMAIN-CONTAINING PROTEIN"/>
    <property type="match status" value="1"/>
</dbReference>
<accession>A0ABX7B063</accession>
<dbReference type="InterPro" id="IPR011006">
    <property type="entry name" value="CheY-like_superfamily"/>
</dbReference>
<name>A0ABX7B063_9PROT</name>